<dbReference type="RefSeq" id="WP_020875955.1">
    <property type="nucleotide sequence ID" value="NZ_ATHJ01000064.1"/>
</dbReference>
<comment type="caution">
    <text evidence="2">The sequence shown here is derived from an EMBL/GenBank/DDBJ whole genome shotgun (WGS) entry which is preliminary data.</text>
</comment>
<feature type="coiled-coil region" evidence="1">
    <location>
        <begin position="92"/>
        <end position="119"/>
    </location>
</feature>
<dbReference type="EMBL" id="ATHJ01000064">
    <property type="protein sequence ID" value="EPR42583.1"/>
    <property type="molecule type" value="Genomic_DNA"/>
</dbReference>
<dbReference type="eggNOG" id="ENOG50349KR">
    <property type="taxonomic scope" value="Bacteria"/>
</dbReference>
<gene>
    <name evidence="2" type="ORF">dsmv_1571</name>
</gene>
<evidence type="ECO:0000256" key="1">
    <source>
        <dbReference type="SAM" id="Coils"/>
    </source>
</evidence>
<protein>
    <submittedName>
        <fullName evidence="2">Uncharacterized protein</fullName>
    </submittedName>
</protein>
<keyword evidence="3" id="KW-1185">Reference proteome</keyword>
<dbReference type="AlphaFoldDB" id="S7VDQ9"/>
<accession>S7VDQ9</accession>
<proteinExistence type="predicted"/>
<dbReference type="OrthoDB" id="5420774at2"/>
<evidence type="ECO:0000313" key="3">
    <source>
        <dbReference type="Proteomes" id="UP000014977"/>
    </source>
</evidence>
<name>S7VDQ9_DESML</name>
<sequence length="133" mass="15575">MQKKDFYSQSHLIVSAIRVLSHTGVEAPSISEVCDLLKFSLEQGHLICNKLHDAQIIEMVEGPFGIRLFVRNHIKIEEIPQNIEGTSLKDELEKFQSSRKDFKDRIEKFQSRKEQEQRELFAKIQEKFKKTKS</sequence>
<reference evidence="2 3" key="1">
    <citation type="journal article" date="2013" name="Genome Announc.">
        <title>Draft genome sequences for three mercury-methylating, sulfate-reducing bacteria.</title>
        <authorList>
            <person name="Brown S.D."/>
            <person name="Hurt R.A.Jr."/>
            <person name="Gilmour C.C."/>
            <person name="Elias D.A."/>
        </authorList>
    </citation>
    <scope>NUCLEOTIDE SEQUENCE [LARGE SCALE GENOMIC DNA]</scope>
    <source>
        <strain evidence="2 3">DSM 2059</strain>
    </source>
</reference>
<keyword evidence="1" id="KW-0175">Coiled coil</keyword>
<dbReference type="Proteomes" id="UP000014977">
    <property type="component" value="Unassembled WGS sequence"/>
</dbReference>
<organism evidence="2 3">
    <name type="scientific">Desulfococcus multivorans DSM 2059</name>
    <dbReference type="NCBI Taxonomy" id="1121405"/>
    <lineage>
        <taxon>Bacteria</taxon>
        <taxon>Pseudomonadati</taxon>
        <taxon>Thermodesulfobacteriota</taxon>
        <taxon>Desulfobacteria</taxon>
        <taxon>Desulfobacterales</taxon>
        <taxon>Desulfococcaceae</taxon>
        <taxon>Desulfococcus</taxon>
    </lineage>
</organism>
<evidence type="ECO:0000313" key="2">
    <source>
        <dbReference type="EMBL" id="EPR42583.1"/>
    </source>
</evidence>